<dbReference type="PANTHER" id="PTHR34599:SF2">
    <property type="entry name" value="TRAF-TYPE DOMAIN-CONTAINING PROTEIN"/>
    <property type="match status" value="1"/>
</dbReference>
<keyword evidence="5" id="KW-1185">Reference proteome</keyword>
<organism evidence="4 5">
    <name type="scientific">Ambispora leptoticha</name>
    <dbReference type="NCBI Taxonomy" id="144679"/>
    <lineage>
        <taxon>Eukaryota</taxon>
        <taxon>Fungi</taxon>
        <taxon>Fungi incertae sedis</taxon>
        <taxon>Mucoromycota</taxon>
        <taxon>Glomeromycotina</taxon>
        <taxon>Glomeromycetes</taxon>
        <taxon>Archaeosporales</taxon>
        <taxon>Ambisporaceae</taxon>
        <taxon>Ambispora</taxon>
    </lineage>
</organism>
<dbReference type="GO" id="GO:0004601">
    <property type="term" value="F:peroxidase activity"/>
    <property type="evidence" value="ECO:0007669"/>
    <property type="project" value="InterPro"/>
</dbReference>
<dbReference type="SUPFAM" id="SSF48317">
    <property type="entry name" value="Acid phosphatase/Vanadium-dependent haloperoxidase"/>
    <property type="match status" value="1"/>
</dbReference>
<feature type="non-terminal residue" evidence="4">
    <location>
        <position position="556"/>
    </location>
</feature>
<reference evidence="4" key="1">
    <citation type="submission" date="2021-06" db="EMBL/GenBank/DDBJ databases">
        <authorList>
            <person name="Kallberg Y."/>
            <person name="Tangrot J."/>
            <person name="Rosling A."/>
        </authorList>
    </citation>
    <scope>NUCLEOTIDE SEQUENCE</scope>
    <source>
        <strain evidence="4">FL130A</strain>
    </source>
</reference>
<proteinExistence type="predicted"/>
<evidence type="ECO:0000313" key="4">
    <source>
        <dbReference type="EMBL" id="CAG8553113.1"/>
    </source>
</evidence>
<dbReference type="InterPro" id="IPR016119">
    <property type="entry name" value="Br/Cl_peroxidase_C"/>
</dbReference>
<sequence length="556" mass="62917">MKKYVVFLLLATLCSPISSDYSPSGFTGGFPFLTESQPVDHVNNCSNTRAGELMQFTLDLVNAEYENSSEPCVHRNEGPGILGVPSTSRAYRSVAVGMYNIWAKFDSTAVTTFYRNDPFPRLQGTEQRKQQMITYATFYVLQYLLPEGVQRNNTMQLFNFRYNTDFNSTDAKLAQNITERLIAQLKVDGFNQEGCYADTTGYRSSYVVKVSITHFVNSSSYFTNQYSAYSNPPTDLTNSSTIDASRLIQKKKYHWSQEIRDDDVPKPRPFSDPQASKGKPFISPKLLKSLLPPKPNFTIFDAQYQNVAEVVLNDTKKIIVEYWAEIPTWQWFAIQVIIRKCYNLDEAVKLLFAVSNAVYDAVIAVWISKRMYDTARPSTFIPEYLPNLTLRDAFLGYYCGYGNISGELWQPYQAKKFITPPFPGYVSGHATMSRTAAEVLRLFTGSNTIPGGPFQFTTPKGESFYEPFCDHNNKTRSGASCTFMTCKVNPSLNSENNFTPKENITLKWFKFTDLSDDASQSRLYAGVHIDVDALQGVEVGKKLGPEVWNTVQKYIA</sequence>
<dbReference type="InterPro" id="IPR052559">
    <property type="entry name" value="V-haloperoxidase"/>
</dbReference>
<dbReference type="PANTHER" id="PTHR34599">
    <property type="entry name" value="PEROXIDASE-RELATED"/>
    <property type="match status" value="1"/>
</dbReference>
<accession>A0A9N9B5G4</accession>
<dbReference type="OrthoDB" id="9997027at2759"/>
<dbReference type="Pfam" id="PF21167">
    <property type="entry name" value="DUF6851"/>
    <property type="match status" value="1"/>
</dbReference>
<keyword evidence="2" id="KW-0732">Signal</keyword>
<dbReference type="CDD" id="cd03398">
    <property type="entry name" value="PAP2_haloperoxidase"/>
    <property type="match status" value="1"/>
</dbReference>
<evidence type="ECO:0000256" key="1">
    <source>
        <dbReference type="SAM" id="MobiDB-lite"/>
    </source>
</evidence>
<feature type="signal peptide" evidence="2">
    <location>
        <begin position="1"/>
        <end position="19"/>
    </location>
</feature>
<comment type="caution">
    <text evidence="4">The sequence shown here is derived from an EMBL/GenBank/DDBJ whole genome shotgun (WGS) entry which is preliminary data.</text>
</comment>
<evidence type="ECO:0000313" key="5">
    <source>
        <dbReference type="Proteomes" id="UP000789508"/>
    </source>
</evidence>
<name>A0A9N9B5G4_9GLOM</name>
<dbReference type="AlphaFoldDB" id="A0A9N9B5G4"/>
<evidence type="ECO:0000259" key="3">
    <source>
        <dbReference type="Pfam" id="PF21167"/>
    </source>
</evidence>
<feature type="domain" description="DUF6851" evidence="3">
    <location>
        <begin position="95"/>
        <end position="199"/>
    </location>
</feature>
<dbReference type="Gene3D" id="1.10.606.10">
    <property type="entry name" value="Vanadium-containing Chloroperoxidase, domain 2"/>
    <property type="match status" value="1"/>
</dbReference>
<evidence type="ECO:0000256" key="2">
    <source>
        <dbReference type="SAM" id="SignalP"/>
    </source>
</evidence>
<protein>
    <submittedName>
        <fullName evidence="4">1215_t:CDS:1</fullName>
    </submittedName>
</protein>
<feature type="region of interest" description="Disordered" evidence="1">
    <location>
        <begin position="261"/>
        <end position="281"/>
    </location>
</feature>
<feature type="chain" id="PRO_5040257264" evidence="2">
    <location>
        <begin position="20"/>
        <end position="556"/>
    </location>
</feature>
<dbReference type="InterPro" id="IPR036938">
    <property type="entry name" value="PAP2/HPO_sf"/>
</dbReference>
<dbReference type="InterPro" id="IPR049283">
    <property type="entry name" value="DUF6851"/>
</dbReference>
<dbReference type="EMBL" id="CAJVPS010001878">
    <property type="protein sequence ID" value="CAG8553113.1"/>
    <property type="molecule type" value="Genomic_DNA"/>
</dbReference>
<dbReference type="Proteomes" id="UP000789508">
    <property type="component" value="Unassembled WGS sequence"/>
</dbReference>
<gene>
    <name evidence="4" type="ORF">ALEPTO_LOCUS5975</name>
</gene>